<dbReference type="PRINTS" id="PR00625">
    <property type="entry name" value="JDOMAIN"/>
</dbReference>
<dbReference type="Proteomes" id="UP001415857">
    <property type="component" value="Unassembled WGS sequence"/>
</dbReference>
<dbReference type="PANTHER" id="PTHR45184">
    <property type="entry name" value="DNAJ PROTEIN ERDJ3A"/>
    <property type="match status" value="1"/>
</dbReference>
<proteinExistence type="predicted"/>
<sequence>MNICLTLRIILFLSLFLFTHQAKTLDPYKVLGVERNASQREIQKAFHKLSLQYHPDKNKDKGAQEKFEEINNAYELLSDDEKRKNYDLYGDEKGSPGFDAGNPGDHGEYTYFTSGGQGHNRFNFRPNEWQNMGGQGRSQSFSFSFGNPTSQGSFGSSLNDFFSMFFGGHPEGGSHFGGFSGSTRSQSGSRSSPRSIRAINSQLFKKEIADQGITWLLLSYTPTLKGNQHYESVIEEVASLLQGAMKVGSINCETELSFCKDLGIYPSKAPRAFIYSYIASESGSLAEYSDDLVVKNLKTFCLDHLPRFSKRVDLSHFEISSGTVERLPRVMLLSTKKNTPVIWRVLSGLYRKRFIFYDAKVHDVSDPSVKKLGVYALPAVVGWLSNGEKQVLKSGISVKDLKSAVHDLSVLLDGFETKNKKSASNQAKKRQTESENKQIPFLTGSNFDALCGETTPVCIIGAFRSSKAREKLESILSTVSQKSLSRRQNSAFGSRDSISYTLLDVTKQPAFLNAFDKSGFKSLDKLLVAYKPRKRKFAAFINKITTEEVERFISSVLNGDVQFSKTRQKPTFNTSGISLFFGKLEEVMTYVTSRMRS</sequence>
<dbReference type="EMBL" id="JBBPBK010000002">
    <property type="protein sequence ID" value="KAK9290222.1"/>
    <property type="molecule type" value="Genomic_DNA"/>
</dbReference>
<feature type="signal peptide" evidence="1">
    <location>
        <begin position="1"/>
        <end position="24"/>
    </location>
</feature>
<dbReference type="AlphaFoldDB" id="A0AAP0S9C2"/>
<dbReference type="SUPFAM" id="SSF46565">
    <property type="entry name" value="Chaperone J-domain"/>
    <property type="match status" value="1"/>
</dbReference>
<reference evidence="3 4" key="1">
    <citation type="journal article" date="2024" name="Plant J.">
        <title>Genome sequences and population genomics reveal climatic adaptation and genomic divergence between two closely related sweetgum species.</title>
        <authorList>
            <person name="Xu W.Q."/>
            <person name="Ren C.Q."/>
            <person name="Zhang X.Y."/>
            <person name="Comes H.P."/>
            <person name="Liu X.H."/>
            <person name="Li Y.G."/>
            <person name="Kettle C.J."/>
            <person name="Jalonen R."/>
            <person name="Gaisberger H."/>
            <person name="Ma Y.Z."/>
            <person name="Qiu Y.X."/>
        </authorList>
    </citation>
    <scope>NUCLEOTIDE SEQUENCE [LARGE SCALE GENOMIC DNA]</scope>
    <source>
        <strain evidence="3">Hangzhou</strain>
    </source>
</reference>
<dbReference type="Pfam" id="PF00226">
    <property type="entry name" value="DnaJ"/>
    <property type="match status" value="1"/>
</dbReference>
<evidence type="ECO:0000313" key="4">
    <source>
        <dbReference type="Proteomes" id="UP001415857"/>
    </source>
</evidence>
<protein>
    <recommendedName>
        <fullName evidence="2">J domain-containing protein</fullName>
    </recommendedName>
</protein>
<name>A0AAP0S9C2_LIQFO</name>
<gene>
    <name evidence="3" type="ORF">L1049_008388</name>
</gene>
<dbReference type="PANTHER" id="PTHR45184:SF1">
    <property type="entry name" value="DNAJ PROTEIN ERDJ3A"/>
    <property type="match status" value="1"/>
</dbReference>
<dbReference type="PROSITE" id="PS00636">
    <property type="entry name" value="DNAJ_1"/>
    <property type="match status" value="1"/>
</dbReference>
<comment type="caution">
    <text evidence="3">The sequence shown here is derived from an EMBL/GenBank/DDBJ whole genome shotgun (WGS) entry which is preliminary data.</text>
</comment>
<feature type="chain" id="PRO_5042864191" description="J domain-containing protein" evidence="1">
    <location>
        <begin position="25"/>
        <end position="597"/>
    </location>
</feature>
<dbReference type="Gene3D" id="1.10.287.110">
    <property type="entry name" value="DnaJ domain"/>
    <property type="match status" value="1"/>
</dbReference>
<dbReference type="InterPro" id="IPR036869">
    <property type="entry name" value="J_dom_sf"/>
</dbReference>
<dbReference type="InterPro" id="IPR052842">
    <property type="entry name" value="ER_Co-chaperone"/>
</dbReference>
<keyword evidence="4" id="KW-1185">Reference proteome</keyword>
<organism evidence="3 4">
    <name type="scientific">Liquidambar formosana</name>
    <name type="common">Formosan gum</name>
    <dbReference type="NCBI Taxonomy" id="63359"/>
    <lineage>
        <taxon>Eukaryota</taxon>
        <taxon>Viridiplantae</taxon>
        <taxon>Streptophyta</taxon>
        <taxon>Embryophyta</taxon>
        <taxon>Tracheophyta</taxon>
        <taxon>Spermatophyta</taxon>
        <taxon>Magnoliopsida</taxon>
        <taxon>eudicotyledons</taxon>
        <taxon>Gunneridae</taxon>
        <taxon>Pentapetalae</taxon>
        <taxon>Saxifragales</taxon>
        <taxon>Altingiaceae</taxon>
        <taxon>Liquidambar</taxon>
    </lineage>
</organism>
<feature type="domain" description="J" evidence="2">
    <location>
        <begin position="26"/>
        <end position="90"/>
    </location>
</feature>
<dbReference type="InterPro" id="IPR018253">
    <property type="entry name" value="DnaJ_domain_CS"/>
</dbReference>
<accession>A0AAP0S9C2</accession>
<dbReference type="Gene3D" id="3.40.30.10">
    <property type="entry name" value="Glutaredoxin"/>
    <property type="match status" value="1"/>
</dbReference>
<evidence type="ECO:0000259" key="2">
    <source>
        <dbReference type="PROSITE" id="PS50076"/>
    </source>
</evidence>
<dbReference type="CDD" id="cd06257">
    <property type="entry name" value="DnaJ"/>
    <property type="match status" value="1"/>
</dbReference>
<dbReference type="InterPro" id="IPR001623">
    <property type="entry name" value="DnaJ_domain"/>
</dbReference>
<dbReference type="SMART" id="SM00271">
    <property type="entry name" value="DnaJ"/>
    <property type="match status" value="1"/>
</dbReference>
<dbReference type="PROSITE" id="PS50076">
    <property type="entry name" value="DNAJ_2"/>
    <property type="match status" value="1"/>
</dbReference>
<evidence type="ECO:0000313" key="3">
    <source>
        <dbReference type="EMBL" id="KAK9290222.1"/>
    </source>
</evidence>
<evidence type="ECO:0000256" key="1">
    <source>
        <dbReference type="SAM" id="SignalP"/>
    </source>
</evidence>
<keyword evidence="1" id="KW-0732">Signal</keyword>
<dbReference type="InterPro" id="IPR036249">
    <property type="entry name" value="Thioredoxin-like_sf"/>
</dbReference>
<dbReference type="SUPFAM" id="SSF52833">
    <property type="entry name" value="Thioredoxin-like"/>
    <property type="match status" value="2"/>
</dbReference>